<evidence type="ECO:0000313" key="1">
    <source>
        <dbReference type="EMBL" id="JAH29696.1"/>
    </source>
</evidence>
<reference evidence="1" key="2">
    <citation type="journal article" date="2015" name="Fish Shellfish Immunol.">
        <title>Early steps in the European eel (Anguilla anguilla)-Vibrio vulnificus interaction in the gills: Role of the RtxA13 toxin.</title>
        <authorList>
            <person name="Callol A."/>
            <person name="Pajuelo D."/>
            <person name="Ebbesson L."/>
            <person name="Teles M."/>
            <person name="MacKenzie S."/>
            <person name="Amaro C."/>
        </authorList>
    </citation>
    <scope>NUCLEOTIDE SEQUENCE</scope>
</reference>
<proteinExistence type="predicted"/>
<dbReference type="EMBL" id="GBXM01078881">
    <property type="protein sequence ID" value="JAH29696.1"/>
    <property type="molecule type" value="Transcribed_RNA"/>
</dbReference>
<organism evidence="1">
    <name type="scientific">Anguilla anguilla</name>
    <name type="common">European freshwater eel</name>
    <name type="synonym">Muraena anguilla</name>
    <dbReference type="NCBI Taxonomy" id="7936"/>
    <lineage>
        <taxon>Eukaryota</taxon>
        <taxon>Metazoa</taxon>
        <taxon>Chordata</taxon>
        <taxon>Craniata</taxon>
        <taxon>Vertebrata</taxon>
        <taxon>Euteleostomi</taxon>
        <taxon>Actinopterygii</taxon>
        <taxon>Neopterygii</taxon>
        <taxon>Teleostei</taxon>
        <taxon>Anguilliformes</taxon>
        <taxon>Anguillidae</taxon>
        <taxon>Anguilla</taxon>
    </lineage>
</organism>
<sequence>MKAVRLLAVADHLGLCSLQKSTGACT</sequence>
<dbReference type="AlphaFoldDB" id="A0A0E9RKL1"/>
<reference evidence="1" key="1">
    <citation type="submission" date="2014-11" db="EMBL/GenBank/DDBJ databases">
        <authorList>
            <person name="Amaro Gonzalez C."/>
        </authorList>
    </citation>
    <scope>NUCLEOTIDE SEQUENCE</scope>
</reference>
<name>A0A0E9RKL1_ANGAN</name>
<accession>A0A0E9RKL1</accession>
<protein>
    <submittedName>
        <fullName evidence="1">Uncharacterized protein</fullName>
    </submittedName>
</protein>